<protein>
    <submittedName>
        <fullName evidence="2">Uncharacterized protein</fullName>
    </submittedName>
</protein>
<dbReference type="Proteomes" id="UP000800200">
    <property type="component" value="Unassembled WGS sequence"/>
</dbReference>
<accession>A0A6A6EKF4</accession>
<keyword evidence="3" id="KW-1185">Reference proteome</keyword>
<dbReference type="AlphaFoldDB" id="A0A6A6EKF4"/>
<keyword evidence="1" id="KW-0472">Membrane</keyword>
<evidence type="ECO:0000313" key="2">
    <source>
        <dbReference type="EMBL" id="KAF2190366.1"/>
    </source>
</evidence>
<gene>
    <name evidence="2" type="ORF">K469DRAFT_697645</name>
</gene>
<evidence type="ECO:0000256" key="1">
    <source>
        <dbReference type="SAM" id="Phobius"/>
    </source>
</evidence>
<reference evidence="2" key="1">
    <citation type="journal article" date="2020" name="Stud. Mycol.">
        <title>101 Dothideomycetes genomes: a test case for predicting lifestyles and emergence of pathogens.</title>
        <authorList>
            <person name="Haridas S."/>
            <person name="Albert R."/>
            <person name="Binder M."/>
            <person name="Bloem J."/>
            <person name="Labutti K."/>
            <person name="Salamov A."/>
            <person name="Andreopoulos B."/>
            <person name="Baker S."/>
            <person name="Barry K."/>
            <person name="Bills G."/>
            <person name="Bluhm B."/>
            <person name="Cannon C."/>
            <person name="Castanera R."/>
            <person name="Culley D."/>
            <person name="Daum C."/>
            <person name="Ezra D."/>
            <person name="Gonzalez J."/>
            <person name="Henrissat B."/>
            <person name="Kuo A."/>
            <person name="Liang C."/>
            <person name="Lipzen A."/>
            <person name="Lutzoni F."/>
            <person name="Magnuson J."/>
            <person name="Mondo S."/>
            <person name="Nolan M."/>
            <person name="Ohm R."/>
            <person name="Pangilinan J."/>
            <person name="Park H.-J."/>
            <person name="Ramirez L."/>
            <person name="Alfaro M."/>
            <person name="Sun H."/>
            <person name="Tritt A."/>
            <person name="Yoshinaga Y."/>
            <person name="Zwiers L.-H."/>
            <person name="Turgeon B."/>
            <person name="Goodwin S."/>
            <person name="Spatafora J."/>
            <person name="Crous P."/>
            <person name="Grigoriev I."/>
        </authorList>
    </citation>
    <scope>NUCLEOTIDE SEQUENCE</scope>
    <source>
        <strain evidence="2">CBS 207.26</strain>
    </source>
</reference>
<proteinExistence type="predicted"/>
<sequence>MHEDAFWFFRYFILILQHGPWIYDLDIHSLPVGDQERMGIRGKLGRVVSSTSAPPTTAAKQTRGLSTGEKVGIGVTAGLVGVVFVFVALFDIRYLRRKRRDKAIQNGQEKVERGEGKWSEERIVLESRVEVVFDNEDEGRNEMSLPRRE</sequence>
<keyword evidence="1" id="KW-1133">Transmembrane helix</keyword>
<name>A0A6A6EKF4_9PEZI</name>
<feature type="transmembrane region" description="Helical" evidence="1">
    <location>
        <begin position="71"/>
        <end position="92"/>
    </location>
</feature>
<dbReference type="EMBL" id="ML994618">
    <property type="protein sequence ID" value="KAF2190366.1"/>
    <property type="molecule type" value="Genomic_DNA"/>
</dbReference>
<keyword evidence="1" id="KW-0812">Transmembrane</keyword>
<evidence type="ECO:0000313" key="3">
    <source>
        <dbReference type="Proteomes" id="UP000800200"/>
    </source>
</evidence>
<dbReference type="OrthoDB" id="3799930at2759"/>
<organism evidence="2 3">
    <name type="scientific">Zopfia rhizophila CBS 207.26</name>
    <dbReference type="NCBI Taxonomy" id="1314779"/>
    <lineage>
        <taxon>Eukaryota</taxon>
        <taxon>Fungi</taxon>
        <taxon>Dikarya</taxon>
        <taxon>Ascomycota</taxon>
        <taxon>Pezizomycotina</taxon>
        <taxon>Dothideomycetes</taxon>
        <taxon>Dothideomycetes incertae sedis</taxon>
        <taxon>Zopfiaceae</taxon>
        <taxon>Zopfia</taxon>
    </lineage>
</organism>